<name>Q1QJE1_NITHX</name>
<keyword evidence="2" id="KW-0732">Signal</keyword>
<dbReference type="PANTHER" id="PTHR36505:SF1">
    <property type="entry name" value="BLR1072 PROTEIN"/>
    <property type="match status" value="1"/>
</dbReference>
<dbReference type="EMBL" id="CP000319">
    <property type="protein sequence ID" value="ABE63656.1"/>
    <property type="molecule type" value="Genomic_DNA"/>
</dbReference>
<feature type="domain" description="PRC-barrel" evidence="3">
    <location>
        <begin position="50"/>
        <end position="106"/>
    </location>
</feature>
<dbReference type="Gene3D" id="2.30.30.240">
    <property type="entry name" value="PRC-barrel domain"/>
    <property type="match status" value="1"/>
</dbReference>
<dbReference type="eggNOG" id="COG1873">
    <property type="taxonomic scope" value="Bacteria"/>
</dbReference>
<dbReference type="PANTHER" id="PTHR36505">
    <property type="entry name" value="BLR1072 PROTEIN"/>
    <property type="match status" value="1"/>
</dbReference>
<feature type="signal peptide" evidence="2">
    <location>
        <begin position="1"/>
        <end position="22"/>
    </location>
</feature>
<protein>
    <submittedName>
        <fullName evidence="4">PRC-barrel</fullName>
    </submittedName>
</protein>
<dbReference type="AlphaFoldDB" id="Q1QJE1"/>
<feature type="chain" id="PRO_5004195735" evidence="2">
    <location>
        <begin position="23"/>
        <end position="174"/>
    </location>
</feature>
<feature type="compositionally biased region" description="Low complexity" evidence="1">
    <location>
        <begin position="113"/>
        <end position="123"/>
    </location>
</feature>
<feature type="region of interest" description="Disordered" evidence="1">
    <location>
        <begin position="113"/>
        <end position="147"/>
    </location>
</feature>
<organism evidence="4 5">
    <name type="scientific">Nitrobacter hamburgensis (strain DSM 10229 / NCIMB 13809 / X14)</name>
    <dbReference type="NCBI Taxonomy" id="323097"/>
    <lineage>
        <taxon>Bacteria</taxon>
        <taxon>Pseudomonadati</taxon>
        <taxon>Pseudomonadota</taxon>
        <taxon>Alphaproteobacteria</taxon>
        <taxon>Hyphomicrobiales</taxon>
        <taxon>Nitrobacteraceae</taxon>
        <taxon>Nitrobacter</taxon>
    </lineage>
</organism>
<dbReference type="Pfam" id="PF05239">
    <property type="entry name" value="PRC"/>
    <property type="match status" value="1"/>
</dbReference>
<dbReference type="STRING" id="323097.Nham_2888"/>
<proteinExistence type="predicted"/>
<evidence type="ECO:0000313" key="4">
    <source>
        <dbReference type="EMBL" id="ABE63656.1"/>
    </source>
</evidence>
<gene>
    <name evidence="4" type="ordered locus">Nham_2888</name>
</gene>
<keyword evidence="5" id="KW-1185">Reference proteome</keyword>
<reference evidence="4 5" key="1">
    <citation type="submission" date="2006-03" db="EMBL/GenBank/DDBJ databases">
        <title>Complete sequence of chromosome of Nitrobacter hamburgensis X14.</title>
        <authorList>
            <consortium name="US DOE Joint Genome Institute"/>
            <person name="Copeland A."/>
            <person name="Lucas S."/>
            <person name="Lapidus A."/>
            <person name="Barry K."/>
            <person name="Detter J.C."/>
            <person name="Glavina del Rio T."/>
            <person name="Hammon N."/>
            <person name="Israni S."/>
            <person name="Dalin E."/>
            <person name="Tice H."/>
            <person name="Pitluck S."/>
            <person name="Chain P."/>
            <person name="Malfatti S."/>
            <person name="Shin M."/>
            <person name="Vergez L."/>
            <person name="Schmutz J."/>
            <person name="Larimer F."/>
            <person name="Land M."/>
            <person name="Hauser L."/>
            <person name="Kyrpides N."/>
            <person name="Ivanova N."/>
            <person name="Ward B."/>
            <person name="Arp D."/>
            <person name="Klotz M."/>
            <person name="Stein L."/>
            <person name="O'Mullan G."/>
            <person name="Starkenburg S."/>
            <person name="Sayavedra L."/>
            <person name="Poret-Peterson A.T."/>
            <person name="Gentry M.E."/>
            <person name="Bruce D."/>
            <person name="Richardson P."/>
        </authorList>
    </citation>
    <scope>NUCLEOTIDE SEQUENCE [LARGE SCALE GENOMIC DNA]</scope>
    <source>
        <strain evidence="5">DSM 10229 / NCIMB 13809 / X14</strain>
    </source>
</reference>
<dbReference type="SUPFAM" id="SSF50346">
    <property type="entry name" value="PRC-barrel domain"/>
    <property type="match status" value="1"/>
</dbReference>
<evidence type="ECO:0000256" key="1">
    <source>
        <dbReference type="SAM" id="MobiDB-lite"/>
    </source>
</evidence>
<evidence type="ECO:0000313" key="5">
    <source>
        <dbReference type="Proteomes" id="UP000001953"/>
    </source>
</evidence>
<dbReference type="InterPro" id="IPR027275">
    <property type="entry name" value="PRC-brl_dom"/>
</dbReference>
<dbReference type="HOGENOM" id="CLU_091638_1_0_5"/>
<dbReference type="KEGG" id="nha:Nham_2888"/>
<dbReference type="InterPro" id="IPR011033">
    <property type="entry name" value="PRC_barrel-like_sf"/>
</dbReference>
<evidence type="ECO:0000259" key="3">
    <source>
        <dbReference type="Pfam" id="PF05239"/>
    </source>
</evidence>
<accession>Q1QJE1</accession>
<dbReference type="RefSeq" id="WP_011511320.1">
    <property type="nucleotide sequence ID" value="NC_007964.1"/>
</dbReference>
<dbReference type="OrthoDB" id="7818259at2"/>
<sequence length="174" mass="17991">MIAKHMTVALIGSALLATAAVAQTSTTTTNTMSAPAATSSESGYHGDWRSSKMIGLNVYNDANEKLGSISDLLLDKSGKINAAVIGVGGFLGVGERLVAVSFDKIKFLDTPVPSTSASTTAPAGNGMRSETTTGAATSAPAATNTKTNPWYPDHAVFNASKEQLKAMPEFKYST</sequence>
<evidence type="ECO:0000256" key="2">
    <source>
        <dbReference type="SAM" id="SignalP"/>
    </source>
</evidence>
<dbReference type="Proteomes" id="UP000001953">
    <property type="component" value="Chromosome"/>
</dbReference>
<feature type="compositionally biased region" description="Low complexity" evidence="1">
    <location>
        <begin position="131"/>
        <end position="147"/>
    </location>
</feature>